<feature type="region of interest" description="Disordered" evidence="1">
    <location>
        <begin position="342"/>
        <end position="378"/>
    </location>
</feature>
<organism evidence="2 3">
    <name type="scientific">Bosea rubneri</name>
    <dbReference type="NCBI Taxonomy" id="3075434"/>
    <lineage>
        <taxon>Bacteria</taxon>
        <taxon>Pseudomonadati</taxon>
        <taxon>Pseudomonadota</taxon>
        <taxon>Alphaproteobacteria</taxon>
        <taxon>Hyphomicrobiales</taxon>
        <taxon>Boseaceae</taxon>
        <taxon>Bosea</taxon>
    </lineage>
</organism>
<feature type="compositionally biased region" description="Low complexity" evidence="1">
    <location>
        <begin position="744"/>
        <end position="758"/>
    </location>
</feature>
<feature type="compositionally biased region" description="Low complexity" evidence="1">
    <location>
        <begin position="363"/>
        <end position="375"/>
    </location>
</feature>
<evidence type="ECO:0008006" key="4">
    <source>
        <dbReference type="Google" id="ProtNLM"/>
    </source>
</evidence>
<feature type="region of interest" description="Disordered" evidence="1">
    <location>
        <begin position="729"/>
        <end position="762"/>
    </location>
</feature>
<dbReference type="RefSeq" id="WP_316020893.1">
    <property type="nucleotide sequence ID" value="NZ_JAWDID010000060.1"/>
</dbReference>
<name>A0ABU3SEF1_9HYPH</name>
<accession>A0ABU3SEF1</accession>
<keyword evidence="3" id="KW-1185">Reference proteome</keyword>
<evidence type="ECO:0000256" key="1">
    <source>
        <dbReference type="SAM" id="MobiDB-lite"/>
    </source>
</evidence>
<protein>
    <recommendedName>
        <fullName evidence="4">Phage tail lysozyme domain-containing protein</fullName>
    </recommendedName>
</protein>
<proteinExistence type="predicted"/>
<evidence type="ECO:0000313" key="3">
    <source>
        <dbReference type="Proteomes" id="UP001254257"/>
    </source>
</evidence>
<reference evidence="2 3" key="1">
    <citation type="submission" date="2023-09" db="EMBL/GenBank/DDBJ databases">
        <title>Whole genome shotgun sequencing (WGS) of Bosea sp. ZW T0_25, isolated from stored onions (Allium cepa).</title>
        <authorList>
            <person name="Stoll D.A."/>
            <person name="Huch M."/>
        </authorList>
    </citation>
    <scope>NUCLEOTIDE SEQUENCE [LARGE SCALE GENOMIC DNA]</scope>
    <source>
        <strain evidence="2 3">ZW T0_25</strain>
    </source>
</reference>
<sequence length="795" mass="82012">MAPIPWNLGPGVVDFSSAFANLNRGIDALGRGFEERERKQTLANLGQQVRAGNYDGATETAFALGDVGTALSIMKHGQDARKLAAGETAARELGQVIGGMGPNGLSLDPLGAAPSPETGSALPASLNASESGGNFRAQNGAVGSGGAVGHFGRAQFGQARLQEAAAAGAIPQGTTPQQFMQSPELQKSAENWHFAKIDRAIQANGFDRLIGQQINGVPITVEGLRAVAHLGGEQGMKRFVETGGAYNPSDANGTSLMDYFRQHGGGGQTRVADAVAPGAANASVQTGQEGYFIPPGRQPLGNMSAETFNAVSSGGRPLDPAFQSQGVNRPWMGSALANLGSGAVAPQQSQALPPSRPYDLRADQQPAGGAPAVAQMSQQRLPAPVEIDPNSPDGGSRAFAASQGRNAPIADASGFVIPPADSAAGSGSGAARLALPSPTQPAQYTGSGAAAAPVLSKDMPRPSTREQALDYAQTRRVEAQQGKIGKLSELLANPNLPANARAVGEIFLKDALEASKAPDSVKEFLYARAMGWTKSPNPAAYAKEKTKTSPAEETEGRKAAAAAAGLKPGDAGYQGFILTGKMPREDMGPLTATDKKAILEADEGVLAAETAIKALTDAKALSPRAHSGAIPGARAWIGNNLPDGVVPDSFASPQSAEATSELENVVTSQALAQLKSIFGAAPTEGERKILMEIQGSIGQPDNVRQKIYDRGIAMAEKRLAFNRQRAQELRGGSYYRNPGQATEGASQSRPQGAQQQRQTVAAPTAAVDFLRANPGAAAQFDAKYGAGSAAQVLGR</sequence>
<comment type="caution">
    <text evidence="2">The sequence shown here is derived from an EMBL/GenBank/DDBJ whole genome shotgun (WGS) entry which is preliminary data.</text>
</comment>
<dbReference type="Proteomes" id="UP001254257">
    <property type="component" value="Unassembled WGS sequence"/>
</dbReference>
<dbReference type="EMBL" id="JAWDID010000060">
    <property type="protein sequence ID" value="MDU0343154.1"/>
    <property type="molecule type" value="Genomic_DNA"/>
</dbReference>
<feature type="region of interest" description="Disordered" evidence="1">
    <location>
        <begin position="438"/>
        <end position="461"/>
    </location>
</feature>
<evidence type="ECO:0000313" key="2">
    <source>
        <dbReference type="EMBL" id="MDU0343154.1"/>
    </source>
</evidence>
<gene>
    <name evidence="2" type="ORF">RKE40_24945</name>
</gene>